<keyword evidence="3" id="KW-0520">NAD</keyword>
<dbReference type="PRINTS" id="PR00081">
    <property type="entry name" value="GDHRDH"/>
</dbReference>
<keyword evidence="2" id="KW-0560">Oxidoreductase</keyword>
<dbReference type="PRINTS" id="PR00080">
    <property type="entry name" value="SDRFAMILY"/>
</dbReference>
<accession>A0A2N7X6I2</accession>
<organism evidence="5 6">
    <name type="scientific">Trinickia symbiotica</name>
    <dbReference type="NCBI Taxonomy" id="863227"/>
    <lineage>
        <taxon>Bacteria</taxon>
        <taxon>Pseudomonadati</taxon>
        <taxon>Pseudomonadota</taxon>
        <taxon>Betaproteobacteria</taxon>
        <taxon>Burkholderiales</taxon>
        <taxon>Burkholderiaceae</taxon>
        <taxon>Trinickia</taxon>
    </lineage>
</organism>
<evidence type="ECO:0000313" key="6">
    <source>
        <dbReference type="Proteomes" id="UP000235777"/>
    </source>
</evidence>
<sequence>MYDFNGRALVMTGANGGISRAIAVEFHACGANMVLTDLNEQALRDFARELDPSGERIAVAKVDVTQSAEADAAARLCNERFGGIDFLVTSAGHFPKSPTRDMTDEEWHRIIAINLDGTFYISRAVMPYLREGSAMVHVASLAGHAGVIWHSHYGAAKGGVLAFARSLAKELAPRTRVNCVSPGIIDTPMVRAIMESDGDTWLANTLLKRMGEPREVATVVSFLCSDGAGFLTGETIHINGGLYIAS</sequence>
<dbReference type="Pfam" id="PF13561">
    <property type="entry name" value="adh_short_C2"/>
    <property type="match status" value="1"/>
</dbReference>
<keyword evidence="6" id="KW-1185">Reference proteome</keyword>
<proteinExistence type="inferred from homology"/>
<comment type="caution">
    <text evidence="5">The sequence shown here is derived from an EMBL/GenBank/DDBJ whole genome shotgun (WGS) entry which is preliminary data.</text>
</comment>
<dbReference type="InterPro" id="IPR020904">
    <property type="entry name" value="Sc_DH/Rdtase_CS"/>
</dbReference>
<protein>
    <submittedName>
        <fullName evidence="5">SDR family NAD(P)-dependent oxidoreductase</fullName>
    </submittedName>
</protein>
<gene>
    <name evidence="5" type="ORF">C0Z20_07610</name>
</gene>
<dbReference type="AlphaFoldDB" id="A0A2N7X6I2"/>
<dbReference type="EMBL" id="PNYC01000004">
    <property type="protein sequence ID" value="PMS37191.1"/>
    <property type="molecule type" value="Genomic_DNA"/>
</dbReference>
<dbReference type="PROSITE" id="PS00061">
    <property type="entry name" value="ADH_SHORT"/>
    <property type="match status" value="1"/>
</dbReference>
<evidence type="ECO:0000256" key="3">
    <source>
        <dbReference type="ARBA" id="ARBA00023027"/>
    </source>
</evidence>
<dbReference type="RefSeq" id="WP_018439698.1">
    <property type="nucleotide sequence ID" value="NZ_KB890166.1"/>
</dbReference>
<dbReference type="InterPro" id="IPR057326">
    <property type="entry name" value="KR_dom"/>
</dbReference>
<dbReference type="SMART" id="SM00822">
    <property type="entry name" value="PKS_KR"/>
    <property type="match status" value="1"/>
</dbReference>
<dbReference type="FunFam" id="3.40.50.720:FF:000084">
    <property type="entry name" value="Short-chain dehydrogenase reductase"/>
    <property type="match status" value="1"/>
</dbReference>
<dbReference type="InterPro" id="IPR002347">
    <property type="entry name" value="SDR_fam"/>
</dbReference>
<dbReference type="Proteomes" id="UP000235777">
    <property type="component" value="Unassembled WGS sequence"/>
</dbReference>
<dbReference type="SUPFAM" id="SSF51735">
    <property type="entry name" value="NAD(P)-binding Rossmann-fold domains"/>
    <property type="match status" value="1"/>
</dbReference>
<dbReference type="STRING" id="863227.GCA_000373005_01165"/>
<dbReference type="InterPro" id="IPR036291">
    <property type="entry name" value="NAD(P)-bd_dom_sf"/>
</dbReference>
<dbReference type="GO" id="GO:0016491">
    <property type="term" value="F:oxidoreductase activity"/>
    <property type="evidence" value="ECO:0007669"/>
    <property type="project" value="UniProtKB-KW"/>
</dbReference>
<dbReference type="PANTHER" id="PTHR24321">
    <property type="entry name" value="DEHYDROGENASES, SHORT CHAIN"/>
    <property type="match status" value="1"/>
</dbReference>
<evidence type="ECO:0000256" key="1">
    <source>
        <dbReference type="ARBA" id="ARBA00006484"/>
    </source>
</evidence>
<feature type="domain" description="Ketoreductase" evidence="4">
    <location>
        <begin position="7"/>
        <end position="187"/>
    </location>
</feature>
<dbReference type="OrthoDB" id="9809287at2"/>
<name>A0A2N7X6I2_9BURK</name>
<dbReference type="Gene3D" id="3.40.50.720">
    <property type="entry name" value="NAD(P)-binding Rossmann-like Domain"/>
    <property type="match status" value="1"/>
</dbReference>
<comment type="similarity">
    <text evidence="1">Belongs to the short-chain dehydrogenases/reductases (SDR) family.</text>
</comment>
<evidence type="ECO:0000256" key="2">
    <source>
        <dbReference type="ARBA" id="ARBA00023002"/>
    </source>
</evidence>
<reference evidence="5 6" key="1">
    <citation type="submission" date="2018-01" db="EMBL/GenBank/DDBJ databases">
        <title>Whole genome analyses suggest that Burkholderia sensu lato contains two further novel genera in the rhizoxinica-symbiotica group Mycetohabitans gen. nov., and Trinickia gen. nov.: implications for the evolution of diazotrophy and nodulation in the Burkholderiaceae.</title>
        <authorList>
            <person name="Estrada-de los Santos P."/>
            <person name="Palmer M."/>
            <person name="Chavez-Ramirez B."/>
            <person name="Beukes C."/>
            <person name="Steenkamp E.T."/>
            <person name="Hirsch A.M."/>
            <person name="Manyaka P."/>
            <person name="Maluk M."/>
            <person name="Lafos M."/>
            <person name="Crook M."/>
            <person name="Gross E."/>
            <person name="Simon M.F."/>
            <person name="Bueno dos Reis Junior F."/>
            <person name="Poole P.S."/>
            <person name="Venter S.N."/>
            <person name="James E.K."/>
        </authorList>
    </citation>
    <scope>NUCLEOTIDE SEQUENCE [LARGE SCALE GENOMIC DNA]</scope>
    <source>
        <strain evidence="5 6">JPY 581</strain>
    </source>
</reference>
<evidence type="ECO:0000313" key="5">
    <source>
        <dbReference type="EMBL" id="PMS37191.1"/>
    </source>
</evidence>
<evidence type="ECO:0000259" key="4">
    <source>
        <dbReference type="SMART" id="SM00822"/>
    </source>
</evidence>
<dbReference type="PANTHER" id="PTHR24321:SF8">
    <property type="entry name" value="ESTRADIOL 17-BETA-DEHYDROGENASE 8-RELATED"/>
    <property type="match status" value="1"/>
</dbReference>